<protein>
    <submittedName>
        <fullName evidence="1">Uncharacterized protein</fullName>
    </submittedName>
</protein>
<dbReference type="Proteomes" id="UP000736787">
    <property type="component" value="Unassembled WGS sequence"/>
</dbReference>
<name>A0A8T1KKP1_9STRA</name>
<proteinExistence type="predicted"/>
<evidence type="ECO:0000313" key="1">
    <source>
        <dbReference type="EMBL" id="KAG2936901.1"/>
    </source>
</evidence>
<dbReference type="EMBL" id="RCMK01000317">
    <property type="protein sequence ID" value="KAG2936901.1"/>
    <property type="molecule type" value="Genomic_DNA"/>
</dbReference>
<dbReference type="AlphaFoldDB" id="A0A8T1KKP1"/>
<comment type="caution">
    <text evidence="1">The sequence shown here is derived from an EMBL/GenBank/DDBJ whole genome shotgun (WGS) entry which is preliminary data.</text>
</comment>
<organism evidence="1 2">
    <name type="scientific">Phytophthora cactorum</name>
    <dbReference type="NCBI Taxonomy" id="29920"/>
    <lineage>
        <taxon>Eukaryota</taxon>
        <taxon>Sar</taxon>
        <taxon>Stramenopiles</taxon>
        <taxon>Oomycota</taxon>
        <taxon>Peronosporomycetes</taxon>
        <taxon>Peronosporales</taxon>
        <taxon>Peronosporaceae</taxon>
        <taxon>Phytophthora</taxon>
    </lineage>
</organism>
<gene>
    <name evidence="1" type="ORF">PC117_g11916</name>
</gene>
<evidence type="ECO:0000313" key="2">
    <source>
        <dbReference type="Proteomes" id="UP000736787"/>
    </source>
</evidence>
<accession>A0A8T1KKP1</accession>
<reference evidence="1" key="1">
    <citation type="submission" date="2018-10" db="EMBL/GenBank/DDBJ databases">
        <title>Effector identification in a new, highly contiguous assembly of the strawberry crown rot pathogen Phytophthora cactorum.</title>
        <authorList>
            <person name="Armitage A.D."/>
            <person name="Nellist C.F."/>
            <person name="Bates H."/>
            <person name="Vickerstaff R.J."/>
            <person name="Harrison R.J."/>
        </authorList>
    </citation>
    <scope>NUCLEOTIDE SEQUENCE</scope>
    <source>
        <strain evidence="1">4040</strain>
    </source>
</reference>
<sequence length="56" mass="5917">MARGSSVPQEEEVGDDATKTGVSVHLAAWCLPGSLRIWPLRKCGRSSACEGGDRTS</sequence>